<dbReference type="PANTHER" id="PTHR13518:SF1">
    <property type="entry name" value="C2ORF42 HOMOLOG"/>
    <property type="match status" value="1"/>
</dbReference>
<dbReference type="InterPro" id="IPR026049">
    <property type="entry name" value="C2orf42"/>
</dbReference>
<keyword evidence="1" id="KW-0862">Zinc</keyword>
<organism evidence="3 4">
    <name type="scientific">Phaedon cochleariae</name>
    <name type="common">Mustard beetle</name>
    <dbReference type="NCBI Taxonomy" id="80249"/>
    <lineage>
        <taxon>Eukaryota</taxon>
        <taxon>Metazoa</taxon>
        <taxon>Ecdysozoa</taxon>
        <taxon>Arthropoda</taxon>
        <taxon>Hexapoda</taxon>
        <taxon>Insecta</taxon>
        <taxon>Pterygota</taxon>
        <taxon>Neoptera</taxon>
        <taxon>Endopterygota</taxon>
        <taxon>Coleoptera</taxon>
        <taxon>Polyphaga</taxon>
        <taxon>Cucujiformia</taxon>
        <taxon>Chrysomeloidea</taxon>
        <taxon>Chrysomelidae</taxon>
        <taxon>Chrysomelinae</taxon>
        <taxon>Chrysomelini</taxon>
        <taxon>Phaedon</taxon>
    </lineage>
</organism>
<keyword evidence="1" id="KW-0863">Zinc-finger</keyword>
<dbReference type="EMBL" id="OU896721">
    <property type="protein sequence ID" value="CAH1154040.1"/>
    <property type="molecule type" value="Genomic_DNA"/>
</dbReference>
<proteinExistence type="predicted"/>
<dbReference type="AlphaFoldDB" id="A0A9P0GLI2"/>
<name>A0A9P0GLI2_PHACE</name>
<reference evidence="3" key="1">
    <citation type="submission" date="2022-01" db="EMBL/GenBank/DDBJ databases">
        <authorList>
            <person name="King R."/>
        </authorList>
    </citation>
    <scope>NUCLEOTIDE SEQUENCE</scope>
</reference>
<dbReference type="OrthoDB" id="6506929at2759"/>
<reference evidence="3" key="2">
    <citation type="submission" date="2022-10" db="EMBL/GenBank/DDBJ databases">
        <authorList>
            <consortium name="ENA_rothamsted_submissions"/>
            <consortium name="culmorum"/>
            <person name="King R."/>
        </authorList>
    </citation>
    <scope>NUCLEOTIDE SEQUENCE</scope>
</reference>
<dbReference type="GO" id="GO:0005634">
    <property type="term" value="C:nucleus"/>
    <property type="evidence" value="ECO:0007669"/>
    <property type="project" value="TreeGrafter"/>
</dbReference>
<dbReference type="PANTHER" id="PTHR13518">
    <property type="entry name" value="PUTATIVE TREBLE-CLEF ZINC-FINGER C2ORF42 FAMILY MEMBER"/>
    <property type="match status" value="1"/>
</dbReference>
<sequence length="558" mass="64671">METPWNPSRQMSRPFSNISLDTDKFTQRLSGLGKPTKRGIKKCSKCGIYNGTRSTVCKNKRCNVILKDVQEKSNVDLEAVKLLTGTEKQVFSVKVMDIGPNYRGFVQLPVFHSYPEEDPNILSDVALCFVNSCQNLFDNSILRCHEEDQSKGKLLCNHIKSALRSRSTARLMELKNDVLHAMHISEEIKSELYLLASEKKGALVQRVSNSVMAVKCQVSSKHPLGYLHFTFVKEKAKDFFGKYYCSCTHFLDLDKSLEGSRQTKQKCHHYYACIWALMSENEQDEEFSYFRRHEVSCNISDSPSLKNSRYDFLLANADQFTSKGNLHINQTESIPSSYTSKSLRGINIKNRKKIKRDKSLKKRELFRKCRSILPNVLPIEIQVLNNPATIEEKYSWGFMDWLSYVTECINKTMQFDNYGIVNSLGFQIPENFYQCFKNRIPSIYEPTQLGYSFVYNVMNILHLKEIFDTSQMKLRISKKFVHDEQNGYVEYDEAQDEGEERVDSFHYPFIFFFNVGESTVDESDNMNNSFYIEWTPSITSVTNIGQLKFQYKYGRKGT</sequence>
<keyword evidence="4" id="KW-1185">Reference proteome</keyword>
<dbReference type="PROSITE" id="PS50966">
    <property type="entry name" value="ZF_SWIM"/>
    <property type="match status" value="1"/>
</dbReference>
<dbReference type="InterPro" id="IPR007527">
    <property type="entry name" value="Znf_SWIM"/>
</dbReference>
<evidence type="ECO:0000313" key="4">
    <source>
        <dbReference type="Proteomes" id="UP001153737"/>
    </source>
</evidence>
<dbReference type="Pfam" id="PF14952">
    <property type="entry name" value="zf-tcix"/>
    <property type="match status" value="1"/>
</dbReference>
<evidence type="ECO:0000256" key="1">
    <source>
        <dbReference type="PROSITE-ProRule" id="PRU00325"/>
    </source>
</evidence>
<gene>
    <name evidence="3" type="ORF">PHAECO_LOCUS5067</name>
</gene>
<evidence type="ECO:0000259" key="2">
    <source>
        <dbReference type="PROSITE" id="PS50966"/>
    </source>
</evidence>
<evidence type="ECO:0000313" key="3">
    <source>
        <dbReference type="EMBL" id="CAH1154040.1"/>
    </source>
</evidence>
<dbReference type="GO" id="GO:0008270">
    <property type="term" value="F:zinc ion binding"/>
    <property type="evidence" value="ECO:0007669"/>
    <property type="project" value="UniProtKB-KW"/>
</dbReference>
<accession>A0A9P0GLI2</accession>
<feature type="domain" description="SWIM-type" evidence="2">
    <location>
        <begin position="230"/>
        <end position="278"/>
    </location>
</feature>
<protein>
    <recommendedName>
        <fullName evidence="2">SWIM-type domain-containing protein</fullName>
    </recommendedName>
</protein>
<keyword evidence="1" id="KW-0479">Metal-binding</keyword>
<dbReference type="InterPro" id="IPR029269">
    <property type="entry name" value="Zf-tcix"/>
</dbReference>
<dbReference type="Proteomes" id="UP001153737">
    <property type="component" value="Chromosome 15"/>
</dbReference>